<dbReference type="AlphaFoldDB" id="A0A919K6J5"/>
<proteinExistence type="predicted"/>
<accession>A0A919K6J5</accession>
<sequence length="97" mass="10442">MIGCGVVESGRATGIAQLSACLAAVRLLVADEIGRSCPRAAVKGLLIRVPVRRRWRADRHGWWWSGQGVVQVRAGVLLVPEPMKPKVVLVPAPSEPL</sequence>
<organism evidence="1 2">
    <name type="scientific">Paractinoplanes rishiriensis</name>
    <dbReference type="NCBI Taxonomy" id="1050105"/>
    <lineage>
        <taxon>Bacteria</taxon>
        <taxon>Bacillati</taxon>
        <taxon>Actinomycetota</taxon>
        <taxon>Actinomycetes</taxon>
        <taxon>Micromonosporales</taxon>
        <taxon>Micromonosporaceae</taxon>
        <taxon>Paractinoplanes</taxon>
    </lineage>
</organism>
<keyword evidence="2" id="KW-1185">Reference proteome</keyword>
<dbReference type="Proteomes" id="UP000636960">
    <property type="component" value="Unassembled WGS sequence"/>
</dbReference>
<dbReference type="EMBL" id="BOMV01000113">
    <property type="protein sequence ID" value="GIF01867.1"/>
    <property type="molecule type" value="Genomic_DNA"/>
</dbReference>
<comment type="caution">
    <text evidence="1">The sequence shown here is derived from an EMBL/GenBank/DDBJ whole genome shotgun (WGS) entry which is preliminary data.</text>
</comment>
<protein>
    <submittedName>
        <fullName evidence="1">Uncharacterized protein</fullName>
    </submittedName>
</protein>
<evidence type="ECO:0000313" key="1">
    <source>
        <dbReference type="EMBL" id="GIF01867.1"/>
    </source>
</evidence>
<reference evidence="1" key="1">
    <citation type="submission" date="2021-01" db="EMBL/GenBank/DDBJ databases">
        <title>Whole genome shotgun sequence of Actinoplanes rishiriensis NBRC 108556.</title>
        <authorList>
            <person name="Komaki H."/>
            <person name="Tamura T."/>
        </authorList>
    </citation>
    <scope>NUCLEOTIDE SEQUENCE</scope>
    <source>
        <strain evidence="1">NBRC 108556</strain>
    </source>
</reference>
<gene>
    <name evidence="1" type="ORF">Ari01nite_93310</name>
</gene>
<name>A0A919K6J5_9ACTN</name>
<evidence type="ECO:0000313" key="2">
    <source>
        <dbReference type="Proteomes" id="UP000636960"/>
    </source>
</evidence>